<gene>
    <name evidence="1" type="ORF">PMA3_11395</name>
</gene>
<evidence type="ECO:0000313" key="2">
    <source>
        <dbReference type="Proteomes" id="UP000078354"/>
    </source>
</evidence>
<evidence type="ECO:0000313" key="1">
    <source>
        <dbReference type="EMBL" id="ANJ55720.1"/>
    </source>
</evidence>
<protein>
    <submittedName>
        <fullName evidence="1">Uncharacterized protein</fullName>
    </submittedName>
</protein>
<dbReference type="KEGG" id="psil:PMA3_11395"/>
<dbReference type="AlphaFoldDB" id="A0A191YS53"/>
<dbReference type="EMBL" id="CP014870">
    <property type="protein sequence ID" value="ANJ55720.1"/>
    <property type="molecule type" value="Genomic_DNA"/>
</dbReference>
<accession>A0A191YS53</accession>
<sequence>MGRGLLDQAAQKVLGEIEFLRADAEFFAVGGGQTLDGEQAACVVVGVVLAGAGVEFGMDIVEAVLRLIFLKQSASIEQYLNRCIWRPNLPPTDKLTWIRIPA</sequence>
<organism evidence="1 2">
    <name type="scientific">Pseudomonas silesiensis</name>
    <dbReference type="NCBI Taxonomy" id="1853130"/>
    <lineage>
        <taxon>Bacteria</taxon>
        <taxon>Pseudomonadati</taxon>
        <taxon>Pseudomonadota</taxon>
        <taxon>Gammaproteobacteria</taxon>
        <taxon>Pseudomonadales</taxon>
        <taxon>Pseudomonadaceae</taxon>
        <taxon>Pseudomonas</taxon>
    </lineage>
</organism>
<keyword evidence="2" id="KW-1185">Reference proteome</keyword>
<proteinExistence type="predicted"/>
<reference evidence="1 2" key="1">
    <citation type="journal article" date="2018" name="Syst. Appl. Microbiol.">
        <title>Pseudomonas silesiensis sp. nov. strain A3T isolated from a biological pesticide sewage treatment plant and analysis of the complete genome sequence.</title>
        <authorList>
            <person name="Kaminski M.A."/>
            <person name="Furmanczyk E.M."/>
            <person name="Sobczak A."/>
            <person name="Dziembowski A."/>
            <person name="Lipinski L."/>
        </authorList>
    </citation>
    <scope>NUCLEOTIDE SEQUENCE [LARGE SCALE GENOMIC DNA]</scope>
    <source>
        <strain evidence="1 2">A3</strain>
    </source>
</reference>
<name>A0A191YS53_9PSED</name>
<dbReference type="Proteomes" id="UP000078354">
    <property type="component" value="Chromosome"/>
</dbReference>